<dbReference type="Gene3D" id="3.40.50.720">
    <property type="entry name" value="NAD(P)-binding Rossmann-like Domain"/>
    <property type="match status" value="2"/>
</dbReference>
<feature type="domain" description="Quinate/shikimate 5-dehydrogenase/glutamyl-tRNA reductase" evidence="4">
    <location>
        <begin position="599"/>
        <end position="645"/>
    </location>
</feature>
<dbReference type="AlphaFoldDB" id="A0A136JDK1"/>
<dbReference type="CDD" id="cd01065">
    <property type="entry name" value="NAD_bind_Shikimate_DH"/>
    <property type="match status" value="1"/>
</dbReference>
<dbReference type="PANTHER" id="PTHR21090">
    <property type="entry name" value="AROM/DEHYDROQUINATE SYNTHASE"/>
    <property type="match status" value="1"/>
</dbReference>
<evidence type="ECO:0000259" key="4">
    <source>
        <dbReference type="Pfam" id="PF01488"/>
    </source>
</evidence>
<dbReference type="SUPFAM" id="SSF53223">
    <property type="entry name" value="Aminoacid dehydrogenase-like, N-terminal domain"/>
    <property type="match status" value="1"/>
</dbReference>
<evidence type="ECO:0000259" key="5">
    <source>
        <dbReference type="Pfam" id="PF08501"/>
    </source>
</evidence>
<comment type="similarity">
    <text evidence="2">In the N-terminal section; belongs to the shikimate kinase family.</text>
</comment>
<dbReference type="InParanoid" id="A0A136JDK1"/>
<dbReference type="Gene3D" id="3.20.20.70">
    <property type="entry name" value="Aldolase class I"/>
    <property type="match status" value="1"/>
</dbReference>
<dbReference type="InterPro" id="IPR001381">
    <property type="entry name" value="DHquinase_I"/>
</dbReference>
<dbReference type="Gene3D" id="3.40.50.10860">
    <property type="entry name" value="Leucine Dehydrogenase, chain A, domain 1"/>
    <property type="match status" value="1"/>
</dbReference>
<feature type="domain" description="Shikimate dehydrogenase substrate binding N-terminal" evidence="5">
    <location>
        <begin position="459"/>
        <end position="538"/>
    </location>
</feature>
<dbReference type="Pfam" id="PF08501">
    <property type="entry name" value="Shikimate_dh_N"/>
    <property type="match status" value="1"/>
</dbReference>
<dbReference type="SUPFAM" id="SSF51569">
    <property type="entry name" value="Aldolase"/>
    <property type="match status" value="1"/>
</dbReference>
<accession>A0A136JDK1</accession>
<gene>
    <name evidence="6" type="ORF">Micbo1qcDRAFT_230479</name>
</gene>
<dbReference type="SUPFAM" id="SSF51735">
    <property type="entry name" value="NAD(P)-binding Rossmann-fold domains"/>
    <property type="match status" value="1"/>
</dbReference>
<dbReference type="InterPro" id="IPR027417">
    <property type="entry name" value="P-loop_NTPase"/>
</dbReference>
<dbReference type="Pfam" id="PF01487">
    <property type="entry name" value="DHquinase_I"/>
    <property type="match status" value="1"/>
</dbReference>
<dbReference type="OrthoDB" id="4415835at2759"/>
<evidence type="ECO:0000256" key="2">
    <source>
        <dbReference type="ARBA" id="ARBA00009349"/>
    </source>
</evidence>
<dbReference type="InterPro" id="IPR013785">
    <property type="entry name" value="Aldolase_TIM"/>
</dbReference>
<evidence type="ECO:0000313" key="6">
    <source>
        <dbReference type="EMBL" id="KXJ95178.1"/>
    </source>
</evidence>
<proteinExistence type="inferred from homology"/>
<dbReference type="SUPFAM" id="SSF52540">
    <property type="entry name" value="P-loop containing nucleoside triphosphate hydrolases"/>
    <property type="match status" value="1"/>
</dbReference>
<evidence type="ECO:0000256" key="1">
    <source>
        <dbReference type="ARBA" id="ARBA00006477"/>
    </source>
</evidence>
<protein>
    <submittedName>
        <fullName evidence="6">Type I 3-dehydroquinase-domain-containing protein</fullName>
    </submittedName>
</protein>
<dbReference type="InterPro" id="IPR031322">
    <property type="entry name" value="Shikimate/glucono_kinase"/>
</dbReference>
<reference evidence="7" key="1">
    <citation type="submission" date="2016-02" db="EMBL/GenBank/DDBJ databases">
        <title>Draft genome sequence of Microdochium bolleyi, a fungal endophyte of beachgrass.</title>
        <authorList>
            <consortium name="DOE Joint Genome Institute"/>
            <person name="David A.S."/>
            <person name="May G."/>
            <person name="Haridas S."/>
            <person name="Lim J."/>
            <person name="Wang M."/>
            <person name="Labutti K."/>
            <person name="Lipzen A."/>
            <person name="Barry K."/>
            <person name="Grigoriev I.V."/>
        </authorList>
    </citation>
    <scope>NUCLEOTIDE SEQUENCE [LARGE SCALE GENOMIC DNA]</scope>
    <source>
        <strain evidence="7">J235TASD1</strain>
    </source>
</reference>
<dbReference type="Gene3D" id="3.40.50.300">
    <property type="entry name" value="P-loop containing nucleotide triphosphate hydrolases"/>
    <property type="match status" value="1"/>
</dbReference>
<evidence type="ECO:0000313" key="7">
    <source>
        <dbReference type="Proteomes" id="UP000070501"/>
    </source>
</evidence>
<dbReference type="InterPro" id="IPR036291">
    <property type="entry name" value="NAD(P)-bd_dom_sf"/>
</dbReference>
<dbReference type="InterPro" id="IPR013708">
    <property type="entry name" value="Shikimate_DH-bd_N"/>
</dbReference>
<sequence>MFRADASVILVGCRGAGKRTLGFIAAKHLGRRLLTEEQFFEQITGHTRAAFLQQRGREAFERQMAVVLAGVISTNRQNCVIECGTGLLSPETEDVIRRLAETNPVIYIQRDKGELQKVLGLPPVEMERFVLNDQRHRNISNLEYFNITDLGGEDHSGALPTVRSTLMGAARLVKARKDFTSFIDLILGQGLARSWTENPFSIDAVPLEYREHTFVLHIRLSSLLSFKHDLSALEASAEAVELIIDSWPTNMLDIITEAVAFIRRKLDLPIIYNVEEYPREERRRSQEECDAVDLQLMLHGLRLGVEYISLDLKRNEKIIHQVLARRSRTRVIGHYTFRGFGLKLWDDPIYTECYWRAQGLGCHIVRILRFCMGDRPDQSREAFIHRIRELPDPKPPLVAYDFSVFGSSIPKLSANLNPVTHELLVNSPSEWVTGVNTCRGILRVAFRTGTLDALHFFTLGSKVHYSVSPSMHRAAYEHYMMPHTFDAKQCNTVDEVKRVFAEPDFGGASVAPPFKLDIMPHIAHLSSHATAIGAVNLVLPLRGKTSSILDHANARNKRGGGVGINGGHSQLYGDNTDWSSIVNCLRRAISPRNSIQRTRTTALVIGAGGMARAAIYALTKLGCRNIFIYNRTRSRADAVAAHFNRFAEHHGLNVARDSRSGQQQHVPICYVLESVGQEWPAGYQQPTIILSCIPADGADEAPTVDFRMPPQWLRSSTGGVVVELAYEPLITPLVKQIRHMRNTTPTPAAIASSLSLSAPTSASASTMAMAMDTRTSTPGQNTPGTSTPTSGGNSSSSNNSTLWVIVDGLEVVGEMAVEAFELMTGRKAPRNLMTRVCNETWERQSAPFQPQR</sequence>
<comment type="similarity">
    <text evidence="1">In the 2nd section; belongs to the type-I 3-dehydroquinase family.</text>
</comment>
<dbReference type="PANTHER" id="PTHR21090:SF17">
    <property type="entry name" value="QUINATE REPRESSOR PROTEIN"/>
    <property type="match status" value="1"/>
</dbReference>
<dbReference type="STRING" id="196109.A0A136JDK1"/>
<dbReference type="GO" id="GO:0004764">
    <property type="term" value="F:shikimate 3-dehydrogenase (NADP+) activity"/>
    <property type="evidence" value="ECO:0007669"/>
    <property type="project" value="InterPro"/>
</dbReference>
<dbReference type="GO" id="GO:0003855">
    <property type="term" value="F:3-dehydroquinate dehydratase activity"/>
    <property type="evidence" value="ECO:0007669"/>
    <property type="project" value="InterPro"/>
</dbReference>
<dbReference type="GO" id="GO:0003866">
    <property type="term" value="F:3-phosphoshikimate 1-carboxyvinyltransferase activity"/>
    <property type="evidence" value="ECO:0007669"/>
    <property type="project" value="TreeGrafter"/>
</dbReference>
<dbReference type="GO" id="GO:0009423">
    <property type="term" value="P:chorismate biosynthetic process"/>
    <property type="evidence" value="ECO:0007669"/>
    <property type="project" value="TreeGrafter"/>
</dbReference>
<organism evidence="6 7">
    <name type="scientific">Microdochium bolleyi</name>
    <dbReference type="NCBI Taxonomy" id="196109"/>
    <lineage>
        <taxon>Eukaryota</taxon>
        <taxon>Fungi</taxon>
        <taxon>Dikarya</taxon>
        <taxon>Ascomycota</taxon>
        <taxon>Pezizomycotina</taxon>
        <taxon>Sordariomycetes</taxon>
        <taxon>Xylariomycetidae</taxon>
        <taxon>Xylariales</taxon>
        <taxon>Microdochiaceae</taxon>
        <taxon>Microdochium</taxon>
    </lineage>
</organism>
<dbReference type="EMBL" id="KQ964246">
    <property type="protein sequence ID" value="KXJ95178.1"/>
    <property type="molecule type" value="Genomic_DNA"/>
</dbReference>
<evidence type="ECO:0000256" key="3">
    <source>
        <dbReference type="SAM" id="MobiDB-lite"/>
    </source>
</evidence>
<dbReference type="Proteomes" id="UP000070501">
    <property type="component" value="Unassembled WGS sequence"/>
</dbReference>
<dbReference type="InterPro" id="IPR046346">
    <property type="entry name" value="Aminoacid_DH-like_N_sf"/>
</dbReference>
<name>A0A136JDK1_9PEZI</name>
<keyword evidence="7" id="KW-1185">Reference proteome</keyword>
<dbReference type="InterPro" id="IPR006151">
    <property type="entry name" value="Shikm_DH/Glu-tRNA_Rdtase"/>
</dbReference>
<feature type="region of interest" description="Disordered" evidence="3">
    <location>
        <begin position="771"/>
        <end position="799"/>
    </location>
</feature>
<dbReference type="Pfam" id="PF01488">
    <property type="entry name" value="Shikimate_DH"/>
    <property type="match status" value="1"/>
</dbReference>
<dbReference type="Pfam" id="PF01202">
    <property type="entry name" value="SKI"/>
    <property type="match status" value="1"/>
</dbReference>